<feature type="region of interest" description="Disordered" evidence="10">
    <location>
        <begin position="364"/>
        <end position="391"/>
    </location>
</feature>
<keyword evidence="3" id="KW-0832">Ubl conjugation</keyword>
<evidence type="ECO:0000256" key="4">
    <source>
        <dbReference type="ARBA" id="ARBA00023015"/>
    </source>
</evidence>
<evidence type="ECO:0000256" key="2">
    <source>
        <dbReference type="ARBA" id="ARBA00022737"/>
    </source>
</evidence>
<dbReference type="CDD" id="cd00130">
    <property type="entry name" value="PAS"/>
    <property type="match status" value="2"/>
</dbReference>
<sequence length="1050" mass="113556">MCLQTQLPSLERPAEQRRQKTPKNSEKRKEKSRDAARCRRGKETEIFTELASALPLPQKTIAQLDKASVMRLTIAFLKTRALCEKGVLRKVKEMGDGSKIDAEMDSSLLKALDGFVVILSMEGDIVYLSDNVSTHLGVSQVEMMGQLLTDYTHPCDHEEARELLSLKCSTDHRFAFLRLKCTLAAKGRNVNLKSATYKVVQVSGEIVHSDGGVDSWFVALASPVPNPANVEFPLDKQTFVSRHSLDMKFTYVDDSICEFLGYGPEELVGQSAYALHHALDAQIVKESFKTLLVKGQVETSRYRFLARGGGYAWVVTQATRITGPKDHKPQCIVCLNYVVSGIETPELILSDLQLLYKKSDAKGSSKNKIEDEKKPRLAVKSSSLPESSHCVPKTVRVNTGRSAPIPPPTPVAATVKIFAPRTEDMNKGFLTFSKEDPEGTILKEEPEDLTRLAPSGGEDCWPLNDPFFPELNDVFDLGQIDSGFEDTSSLLNASGQLDKNNAEGKLLVHKNLVDSLASKSAASLINKLIKTEDGQYVQINDLQKPVFEIRSEPQVKQDAPVGTIISGGGSIFLGGELKGGGTKDQRAIKARCSDGTSFLNVAKTPRLATQKKESTSVPQPSRPVATTASLFTTLGEITSNKPTSVTESLFEPGEDLGIRKPTGQTATFLSPLGDSQVTNSTMDVFTSSEYKTNEPDCEDLHRAPYIPPKDEVLLLRSEDLMWGPQFEGLNSPPEIQASSPSGCEDLPLDENSSSLARLLQDRGTLESLPLESDFKLGIGTNSRQPKFIESGGSFVDPNKVLPGHYINKDALGGSFLQIFNTNSSDPPTSIIQECEEPPPLNKESGGVKRSHSPMVSPPASPKKFCQNTEARSTPLLTPYAPTMQQLLVSKDPIPVPKRGYVGANSDAGDGGGGGGSGGGVGNHSVLLNLLNTRVVPISVTLGNGAPMARALLSTAGCKTPSPLASLNPTGGFPQGLKLVKPGHLNGPRVEAAKNERVLPRRQDPFLLLSPDQTIPNLLDLTQLDYEVNAPTASTNLLQGSDLLTALDQSL</sequence>
<keyword evidence="2" id="KW-0677">Repeat</keyword>
<keyword evidence="6" id="KW-0010">Activator</keyword>
<evidence type="ECO:0000313" key="13">
    <source>
        <dbReference type="EMBL" id="ADH01740.1"/>
    </source>
</evidence>
<evidence type="ECO:0000256" key="5">
    <source>
        <dbReference type="ARBA" id="ARBA00023125"/>
    </source>
</evidence>
<reference evidence="13" key="1">
    <citation type="submission" date="2010-03" db="EMBL/GenBank/DDBJ databases">
        <authorList>
            <person name="Kodama K."/>
            <person name="Rahman M.S."/>
            <person name="Lee J.H."/>
            <person name="Horiguchi T."/>
            <person name="Thomas P."/>
        </authorList>
    </citation>
    <scope>NUCLEOTIDE SEQUENCE</scope>
</reference>
<keyword evidence="5" id="KW-0238">DNA-binding</keyword>
<name>D7R4L2_9CRUS</name>
<evidence type="ECO:0000256" key="1">
    <source>
        <dbReference type="ARBA" id="ARBA00004123"/>
    </source>
</evidence>
<feature type="domain" description="PAS" evidence="11">
    <location>
        <begin position="244"/>
        <end position="295"/>
    </location>
</feature>
<dbReference type="SMART" id="SM00091">
    <property type="entry name" value="PAS"/>
    <property type="match status" value="2"/>
</dbReference>
<dbReference type="SUPFAM" id="SSF47459">
    <property type="entry name" value="HLH, helix-loop-helix DNA-binding domain"/>
    <property type="match status" value="1"/>
</dbReference>
<dbReference type="GO" id="GO:0000977">
    <property type="term" value="F:RNA polymerase II transcription regulatory region sequence-specific DNA binding"/>
    <property type="evidence" value="ECO:0007669"/>
    <property type="project" value="TreeGrafter"/>
</dbReference>
<keyword evidence="7" id="KW-0804">Transcription</keyword>
<keyword evidence="9" id="KW-0379">Hydroxylation</keyword>
<keyword evidence="4" id="KW-0805">Transcription regulation</keyword>
<feature type="compositionally biased region" description="Basic and acidic residues" evidence="10">
    <location>
        <begin position="12"/>
        <end position="38"/>
    </location>
</feature>
<feature type="domain" description="PAS" evidence="11">
    <location>
        <begin position="101"/>
        <end position="164"/>
    </location>
</feature>
<gene>
    <name evidence="13" type="primary">HIF-1a</name>
</gene>
<dbReference type="SMART" id="SM00353">
    <property type="entry name" value="HLH"/>
    <property type="match status" value="1"/>
</dbReference>
<dbReference type="InterPro" id="IPR035965">
    <property type="entry name" value="PAS-like_dom_sf"/>
</dbReference>
<comment type="subcellular location">
    <subcellularLocation>
        <location evidence="1">Nucleus</location>
    </subcellularLocation>
</comment>
<dbReference type="InterPro" id="IPR036638">
    <property type="entry name" value="HLH_DNA-bd_sf"/>
</dbReference>
<dbReference type="SUPFAM" id="SSF55785">
    <property type="entry name" value="PYP-like sensor domain (PAS domain)"/>
    <property type="match status" value="2"/>
</dbReference>
<dbReference type="PROSITE" id="PS50888">
    <property type="entry name" value="BHLH"/>
    <property type="match status" value="1"/>
</dbReference>
<dbReference type="Gene3D" id="3.30.450.20">
    <property type="entry name" value="PAS domain"/>
    <property type="match status" value="2"/>
</dbReference>
<dbReference type="GO" id="GO:0046983">
    <property type="term" value="F:protein dimerization activity"/>
    <property type="evidence" value="ECO:0007669"/>
    <property type="project" value="InterPro"/>
</dbReference>
<dbReference type="PANTHER" id="PTHR23043:SF17">
    <property type="entry name" value="PROTEIN SIMILAR"/>
    <property type="match status" value="1"/>
</dbReference>
<dbReference type="PROSITE" id="PS50112">
    <property type="entry name" value="PAS"/>
    <property type="match status" value="2"/>
</dbReference>
<dbReference type="InterPro" id="IPR000014">
    <property type="entry name" value="PAS"/>
</dbReference>
<dbReference type="CDD" id="cd11433">
    <property type="entry name" value="bHLH-PAS_HIF"/>
    <property type="match status" value="1"/>
</dbReference>
<dbReference type="GO" id="GO:0045944">
    <property type="term" value="P:positive regulation of transcription by RNA polymerase II"/>
    <property type="evidence" value="ECO:0007669"/>
    <property type="project" value="UniProtKB-ARBA"/>
</dbReference>
<dbReference type="InterPro" id="IPR013767">
    <property type="entry name" value="PAS_fold"/>
</dbReference>
<dbReference type="Pfam" id="PF00989">
    <property type="entry name" value="PAS"/>
    <property type="match status" value="1"/>
</dbReference>
<accession>D7R4L2</accession>
<dbReference type="EMBL" id="HM032914">
    <property type="protein sequence ID" value="ADH01740.1"/>
    <property type="molecule type" value="mRNA"/>
</dbReference>
<evidence type="ECO:0000256" key="7">
    <source>
        <dbReference type="ARBA" id="ARBA00023163"/>
    </source>
</evidence>
<feature type="domain" description="BHLH" evidence="12">
    <location>
        <begin position="27"/>
        <end position="80"/>
    </location>
</feature>
<dbReference type="AlphaFoldDB" id="D7R4L2"/>
<dbReference type="InterPro" id="IPR014887">
    <property type="entry name" value="HIF-1_CTAD"/>
</dbReference>
<proteinExistence type="evidence at transcript level"/>
<dbReference type="GO" id="GO:0000981">
    <property type="term" value="F:DNA-binding transcription factor activity, RNA polymerase II-specific"/>
    <property type="evidence" value="ECO:0007669"/>
    <property type="project" value="TreeGrafter"/>
</dbReference>
<organism evidence="13">
    <name type="scientific">Oratosquilla oratoria</name>
    <dbReference type="NCBI Taxonomy" id="337810"/>
    <lineage>
        <taxon>Eukaryota</taxon>
        <taxon>Metazoa</taxon>
        <taxon>Ecdysozoa</taxon>
        <taxon>Arthropoda</taxon>
        <taxon>Crustacea</taxon>
        <taxon>Multicrustacea</taxon>
        <taxon>Malacostraca</taxon>
        <taxon>Eumalacostraca</taxon>
        <taxon>Hoplocarida</taxon>
        <taxon>Stomatopoda</taxon>
        <taxon>Squillidae</taxon>
        <taxon>Oratosquilla</taxon>
    </lineage>
</organism>
<dbReference type="InterPro" id="IPR011598">
    <property type="entry name" value="bHLH_dom"/>
</dbReference>
<feature type="compositionally biased region" description="Basic and acidic residues" evidence="10">
    <location>
        <begin position="364"/>
        <end position="375"/>
    </location>
</feature>
<feature type="region of interest" description="Disordered" evidence="10">
    <location>
        <begin position="1"/>
        <end position="38"/>
    </location>
</feature>
<evidence type="ECO:0000256" key="9">
    <source>
        <dbReference type="ARBA" id="ARBA00023278"/>
    </source>
</evidence>
<evidence type="ECO:0000256" key="6">
    <source>
        <dbReference type="ARBA" id="ARBA00023159"/>
    </source>
</evidence>
<evidence type="ECO:0000256" key="8">
    <source>
        <dbReference type="ARBA" id="ARBA00023242"/>
    </source>
</evidence>
<dbReference type="Pfam" id="PF23171">
    <property type="entry name" value="bHLH_HIF1A"/>
    <property type="match status" value="1"/>
</dbReference>
<evidence type="ECO:0000259" key="12">
    <source>
        <dbReference type="PROSITE" id="PS50888"/>
    </source>
</evidence>
<feature type="region of interest" description="Disordered" evidence="10">
    <location>
        <begin position="836"/>
        <end position="865"/>
    </location>
</feature>
<dbReference type="GO" id="GO:0071456">
    <property type="term" value="P:cellular response to hypoxia"/>
    <property type="evidence" value="ECO:0007669"/>
    <property type="project" value="TreeGrafter"/>
</dbReference>
<dbReference type="FunFam" id="3.30.450.20:FF:000015">
    <property type="entry name" value="Hypoxia-inducible factor 1-alpha isoform 1"/>
    <property type="match status" value="1"/>
</dbReference>
<dbReference type="GO" id="GO:0005634">
    <property type="term" value="C:nucleus"/>
    <property type="evidence" value="ECO:0007669"/>
    <property type="project" value="UniProtKB-SubCell"/>
</dbReference>
<dbReference type="NCBIfam" id="TIGR00229">
    <property type="entry name" value="sensory_box"/>
    <property type="match status" value="1"/>
</dbReference>
<protein>
    <submittedName>
        <fullName evidence="13">Hypoxia-inducible factor 1 alpha</fullName>
    </submittedName>
</protein>
<evidence type="ECO:0000256" key="3">
    <source>
        <dbReference type="ARBA" id="ARBA00022843"/>
    </source>
</evidence>
<dbReference type="PANTHER" id="PTHR23043">
    <property type="entry name" value="HYPOXIA-INDUCIBLE FACTOR 1 ALPHA"/>
    <property type="match status" value="1"/>
</dbReference>
<keyword evidence="8" id="KW-0539">Nucleus</keyword>
<evidence type="ECO:0000256" key="10">
    <source>
        <dbReference type="SAM" id="MobiDB-lite"/>
    </source>
</evidence>
<dbReference type="Pfam" id="PF08778">
    <property type="entry name" value="HIF-1a_CTAD"/>
    <property type="match status" value="1"/>
</dbReference>
<dbReference type="Pfam" id="PF14598">
    <property type="entry name" value="PAS_11"/>
    <property type="match status" value="1"/>
</dbReference>
<evidence type="ECO:0000259" key="11">
    <source>
        <dbReference type="PROSITE" id="PS50112"/>
    </source>
</evidence>